<accession>A0ABQ8K610</accession>
<dbReference type="Proteomes" id="UP000814176">
    <property type="component" value="Unassembled WGS sequence"/>
</dbReference>
<keyword evidence="1" id="KW-0812">Transmembrane</keyword>
<dbReference type="GeneID" id="72005480"/>
<organism evidence="2 3">
    <name type="scientific">Rhodofomes roseus</name>
    <dbReference type="NCBI Taxonomy" id="34475"/>
    <lineage>
        <taxon>Eukaryota</taxon>
        <taxon>Fungi</taxon>
        <taxon>Dikarya</taxon>
        <taxon>Basidiomycota</taxon>
        <taxon>Agaricomycotina</taxon>
        <taxon>Agaricomycetes</taxon>
        <taxon>Polyporales</taxon>
        <taxon>Rhodofomes</taxon>
    </lineage>
</organism>
<evidence type="ECO:0000256" key="1">
    <source>
        <dbReference type="SAM" id="Phobius"/>
    </source>
</evidence>
<feature type="non-terminal residue" evidence="2">
    <location>
        <position position="73"/>
    </location>
</feature>
<feature type="transmembrane region" description="Helical" evidence="1">
    <location>
        <begin position="17"/>
        <end position="39"/>
    </location>
</feature>
<evidence type="ECO:0000313" key="2">
    <source>
        <dbReference type="EMBL" id="KAH9832224.1"/>
    </source>
</evidence>
<name>A0ABQ8K610_9APHY</name>
<feature type="transmembrane region" description="Helical" evidence="1">
    <location>
        <begin position="45"/>
        <end position="64"/>
    </location>
</feature>
<reference evidence="2 3" key="1">
    <citation type="journal article" date="2021" name="Environ. Microbiol.">
        <title>Gene family expansions and transcriptome signatures uncover fungal adaptations to wood decay.</title>
        <authorList>
            <person name="Hage H."/>
            <person name="Miyauchi S."/>
            <person name="Viragh M."/>
            <person name="Drula E."/>
            <person name="Min B."/>
            <person name="Chaduli D."/>
            <person name="Navarro D."/>
            <person name="Favel A."/>
            <person name="Norest M."/>
            <person name="Lesage-Meessen L."/>
            <person name="Balint B."/>
            <person name="Merenyi Z."/>
            <person name="de Eugenio L."/>
            <person name="Morin E."/>
            <person name="Martinez A.T."/>
            <person name="Baldrian P."/>
            <person name="Stursova M."/>
            <person name="Martinez M.J."/>
            <person name="Novotny C."/>
            <person name="Magnuson J.K."/>
            <person name="Spatafora J.W."/>
            <person name="Maurice S."/>
            <person name="Pangilinan J."/>
            <person name="Andreopoulos W."/>
            <person name="LaButti K."/>
            <person name="Hundley H."/>
            <person name="Na H."/>
            <person name="Kuo A."/>
            <person name="Barry K."/>
            <person name="Lipzen A."/>
            <person name="Henrissat B."/>
            <person name="Riley R."/>
            <person name="Ahrendt S."/>
            <person name="Nagy L.G."/>
            <person name="Grigoriev I.V."/>
            <person name="Martin F."/>
            <person name="Rosso M.N."/>
        </authorList>
    </citation>
    <scope>NUCLEOTIDE SEQUENCE [LARGE SCALE GENOMIC DNA]</scope>
    <source>
        <strain evidence="2 3">CIRM-BRFM 1785</strain>
    </source>
</reference>
<evidence type="ECO:0000313" key="3">
    <source>
        <dbReference type="Proteomes" id="UP000814176"/>
    </source>
</evidence>
<protein>
    <submittedName>
        <fullName evidence="2">Uncharacterized protein</fullName>
    </submittedName>
</protein>
<dbReference type="RefSeq" id="XP_047775243.1">
    <property type="nucleotide sequence ID" value="XM_047924748.1"/>
</dbReference>
<proteinExistence type="predicted"/>
<keyword evidence="3" id="KW-1185">Reference proteome</keyword>
<keyword evidence="1" id="KW-1133">Transmembrane helix</keyword>
<dbReference type="EMBL" id="JADCUA010000022">
    <property type="protein sequence ID" value="KAH9832224.1"/>
    <property type="molecule type" value="Genomic_DNA"/>
</dbReference>
<sequence length="73" mass="8324">MLPATHSRQLRLRVRHLLVMLVPVLTMSASLLTVMIMLAPYNTRLVVASMIVVLIPLYVVLACVRRAHTWQVF</sequence>
<gene>
    <name evidence="2" type="ORF">C8Q71DRAFT_777957</name>
</gene>
<comment type="caution">
    <text evidence="2">The sequence shown here is derived from an EMBL/GenBank/DDBJ whole genome shotgun (WGS) entry which is preliminary data.</text>
</comment>
<keyword evidence="1" id="KW-0472">Membrane</keyword>